<feature type="signal peptide" evidence="1">
    <location>
        <begin position="1"/>
        <end position="18"/>
    </location>
</feature>
<organism evidence="3 4">
    <name type="scientific">Victivallis vadensis</name>
    <dbReference type="NCBI Taxonomy" id="172901"/>
    <lineage>
        <taxon>Bacteria</taxon>
        <taxon>Pseudomonadati</taxon>
        <taxon>Lentisphaerota</taxon>
        <taxon>Lentisphaeria</taxon>
        <taxon>Victivallales</taxon>
        <taxon>Victivallaceae</taxon>
        <taxon>Victivallis</taxon>
    </lineage>
</organism>
<dbReference type="PROSITE" id="PS51257">
    <property type="entry name" value="PROKAR_LIPOPROTEIN"/>
    <property type="match status" value="1"/>
</dbReference>
<evidence type="ECO:0000313" key="2">
    <source>
        <dbReference type="EMBL" id="NMD86877.1"/>
    </source>
</evidence>
<name>A0A2U1B2B5_9BACT</name>
<reference evidence="3 4" key="1">
    <citation type="submission" date="2018-04" db="EMBL/GenBank/DDBJ databases">
        <title>Genomic Encyclopedia of Type Strains, Phase IV (KMG-IV): sequencing the most valuable type-strain genomes for metagenomic binning, comparative biology and taxonomic classification.</title>
        <authorList>
            <person name="Goeker M."/>
        </authorList>
    </citation>
    <scope>NUCLEOTIDE SEQUENCE [LARGE SCALE GENOMIC DNA]</scope>
    <source>
        <strain evidence="3 4">DSM 14823</strain>
    </source>
</reference>
<dbReference type="GeneID" id="78294975"/>
<evidence type="ECO:0000256" key="1">
    <source>
        <dbReference type="SAM" id="SignalP"/>
    </source>
</evidence>
<dbReference type="RefSeq" id="WP_116883665.1">
    <property type="nucleotide sequence ID" value="NZ_CABMMC010000018.1"/>
</dbReference>
<evidence type="ECO:0000313" key="3">
    <source>
        <dbReference type="EMBL" id="PVY42752.1"/>
    </source>
</evidence>
<dbReference type="Proteomes" id="UP000576225">
    <property type="component" value="Unassembled WGS sequence"/>
</dbReference>
<dbReference type="EMBL" id="QEKH01000010">
    <property type="protein sequence ID" value="PVY42752.1"/>
    <property type="molecule type" value="Genomic_DNA"/>
</dbReference>
<reference evidence="2 5" key="2">
    <citation type="submission" date="2020-04" db="EMBL/GenBank/DDBJ databases">
        <authorList>
            <person name="Hitch T.C.A."/>
            <person name="Wylensek D."/>
            <person name="Clavel T."/>
        </authorList>
    </citation>
    <scope>NUCLEOTIDE SEQUENCE [LARGE SCALE GENOMIC DNA]</scope>
    <source>
        <strain evidence="2 5">COR2-253-APC-1A</strain>
    </source>
</reference>
<evidence type="ECO:0000313" key="5">
    <source>
        <dbReference type="Proteomes" id="UP000576225"/>
    </source>
</evidence>
<protein>
    <recommendedName>
        <fullName evidence="6">Lipoprotein</fullName>
    </recommendedName>
</protein>
<dbReference type="Proteomes" id="UP000245959">
    <property type="component" value="Unassembled WGS sequence"/>
</dbReference>
<gene>
    <name evidence="3" type="ORF">C8D82_11060</name>
    <name evidence="2" type="ORF">HF882_09800</name>
</gene>
<sequence>MKLSVLVRLVPVAALLLAGCESLPPGVPPKDDIVKNDPPAGELSPRKAENLLITALGLYTLREMPGIGIALNSDQATLIPAARILKGMGAMSGVRFDSQAQVELRSSADGNSWNFELFDRKSKTVLWHEEVPVVMNGQDR</sequence>
<proteinExistence type="predicted"/>
<evidence type="ECO:0008006" key="6">
    <source>
        <dbReference type="Google" id="ProtNLM"/>
    </source>
</evidence>
<evidence type="ECO:0000313" key="4">
    <source>
        <dbReference type="Proteomes" id="UP000245959"/>
    </source>
</evidence>
<dbReference type="AlphaFoldDB" id="A0A2U1B2B5"/>
<keyword evidence="1" id="KW-0732">Signal</keyword>
<dbReference type="EMBL" id="JABAEW010000015">
    <property type="protein sequence ID" value="NMD86877.1"/>
    <property type="molecule type" value="Genomic_DNA"/>
</dbReference>
<feature type="chain" id="PRO_5041124751" description="Lipoprotein" evidence="1">
    <location>
        <begin position="19"/>
        <end position="140"/>
    </location>
</feature>
<keyword evidence="4" id="KW-1185">Reference proteome</keyword>
<accession>A0A2U1B2B5</accession>
<comment type="caution">
    <text evidence="3">The sequence shown here is derived from an EMBL/GenBank/DDBJ whole genome shotgun (WGS) entry which is preliminary data.</text>
</comment>